<dbReference type="Pfam" id="PF00069">
    <property type="entry name" value="Pkinase"/>
    <property type="match status" value="1"/>
</dbReference>
<protein>
    <recommendedName>
        <fullName evidence="1">non-specific serine/threonine protein kinase</fullName>
        <ecNumber evidence="1">2.7.11.1</ecNumber>
    </recommendedName>
</protein>
<keyword evidence="2" id="KW-0723">Serine/threonine-protein kinase</keyword>
<keyword evidence="6 7" id="KW-0067">ATP-binding</keyword>
<dbReference type="InterPro" id="IPR027383">
    <property type="entry name" value="Znf_put"/>
</dbReference>
<evidence type="ECO:0000256" key="6">
    <source>
        <dbReference type="ARBA" id="ARBA00022840"/>
    </source>
</evidence>
<dbReference type="FunFam" id="1.10.510.10:FF:000021">
    <property type="entry name" value="Serine/threonine protein kinase"/>
    <property type="match status" value="1"/>
</dbReference>
<comment type="caution">
    <text evidence="10">The sequence shown here is derived from an EMBL/GenBank/DDBJ whole genome shotgun (WGS) entry which is preliminary data.</text>
</comment>
<dbReference type="GO" id="GO:0005524">
    <property type="term" value="F:ATP binding"/>
    <property type="evidence" value="ECO:0007669"/>
    <property type="project" value="UniProtKB-UniRule"/>
</dbReference>
<name>A0A5C5WVU1_9BACT</name>
<dbReference type="PROSITE" id="PS00107">
    <property type="entry name" value="PROTEIN_KINASE_ATP"/>
    <property type="match status" value="1"/>
</dbReference>
<dbReference type="InterPro" id="IPR000719">
    <property type="entry name" value="Prot_kinase_dom"/>
</dbReference>
<dbReference type="AlphaFoldDB" id="A0A5C5WVU1"/>
<evidence type="ECO:0000259" key="9">
    <source>
        <dbReference type="PROSITE" id="PS50011"/>
    </source>
</evidence>
<evidence type="ECO:0000313" key="10">
    <source>
        <dbReference type="EMBL" id="TWT54379.1"/>
    </source>
</evidence>
<keyword evidence="11" id="KW-1185">Reference proteome</keyword>
<dbReference type="GO" id="GO:0004674">
    <property type="term" value="F:protein serine/threonine kinase activity"/>
    <property type="evidence" value="ECO:0007669"/>
    <property type="project" value="UniProtKB-KW"/>
</dbReference>
<dbReference type="PROSITE" id="PS50011">
    <property type="entry name" value="PROTEIN_KINASE_DOM"/>
    <property type="match status" value="1"/>
</dbReference>
<evidence type="ECO:0000256" key="3">
    <source>
        <dbReference type="ARBA" id="ARBA00022679"/>
    </source>
</evidence>
<dbReference type="PANTHER" id="PTHR43289:SF6">
    <property type="entry name" value="SERINE_THREONINE-PROTEIN KINASE NEKL-3"/>
    <property type="match status" value="1"/>
</dbReference>
<evidence type="ECO:0000256" key="7">
    <source>
        <dbReference type="PROSITE-ProRule" id="PRU10141"/>
    </source>
</evidence>
<keyword evidence="4 7" id="KW-0547">Nucleotide-binding</keyword>
<dbReference type="CDD" id="cd14014">
    <property type="entry name" value="STKc_PknB_like"/>
    <property type="match status" value="1"/>
</dbReference>
<dbReference type="SUPFAM" id="SSF56112">
    <property type="entry name" value="Protein kinase-like (PK-like)"/>
    <property type="match status" value="1"/>
</dbReference>
<evidence type="ECO:0000256" key="5">
    <source>
        <dbReference type="ARBA" id="ARBA00022777"/>
    </source>
</evidence>
<dbReference type="Proteomes" id="UP000316598">
    <property type="component" value="Unassembled WGS sequence"/>
</dbReference>
<dbReference type="PROSITE" id="PS00108">
    <property type="entry name" value="PROTEIN_KINASE_ST"/>
    <property type="match status" value="1"/>
</dbReference>
<dbReference type="RefSeq" id="WP_146514433.1">
    <property type="nucleotide sequence ID" value="NZ_SJPI01000001.1"/>
</dbReference>
<evidence type="ECO:0000256" key="2">
    <source>
        <dbReference type="ARBA" id="ARBA00022527"/>
    </source>
</evidence>
<keyword evidence="8" id="KW-1133">Transmembrane helix</keyword>
<reference evidence="10 11" key="1">
    <citation type="submission" date="2019-02" db="EMBL/GenBank/DDBJ databases">
        <title>Deep-cultivation of Planctomycetes and their phenomic and genomic characterization uncovers novel biology.</title>
        <authorList>
            <person name="Wiegand S."/>
            <person name="Jogler M."/>
            <person name="Boedeker C."/>
            <person name="Pinto D."/>
            <person name="Vollmers J."/>
            <person name="Rivas-Marin E."/>
            <person name="Kohn T."/>
            <person name="Peeters S.H."/>
            <person name="Heuer A."/>
            <person name="Rast P."/>
            <person name="Oberbeckmann S."/>
            <person name="Bunk B."/>
            <person name="Jeske O."/>
            <person name="Meyerdierks A."/>
            <person name="Storesund J.E."/>
            <person name="Kallscheuer N."/>
            <person name="Luecker S."/>
            <person name="Lage O.M."/>
            <person name="Pohl T."/>
            <person name="Merkel B.J."/>
            <person name="Hornburger P."/>
            <person name="Mueller R.-W."/>
            <person name="Bruemmer F."/>
            <person name="Labrenz M."/>
            <person name="Spormann A.M."/>
            <person name="Op Den Camp H."/>
            <person name="Overmann J."/>
            <person name="Amann R."/>
            <person name="Jetten M.S.M."/>
            <person name="Mascher T."/>
            <person name="Medema M.H."/>
            <person name="Devos D.P."/>
            <person name="Kaster A.-K."/>
            <person name="Ovreas L."/>
            <person name="Rohde M."/>
            <person name="Galperin M.Y."/>
            <person name="Jogler C."/>
        </authorList>
    </citation>
    <scope>NUCLEOTIDE SEQUENCE [LARGE SCALE GENOMIC DNA]</scope>
    <source>
        <strain evidence="10 11">Pla22</strain>
    </source>
</reference>
<accession>A0A5C5WVU1</accession>
<dbReference type="EC" id="2.7.11.1" evidence="1"/>
<dbReference type="Pfam" id="PF13490">
    <property type="entry name" value="zf-HC2"/>
    <property type="match status" value="1"/>
</dbReference>
<feature type="domain" description="Protein kinase" evidence="9">
    <location>
        <begin position="95"/>
        <end position="356"/>
    </location>
</feature>
<dbReference type="InterPro" id="IPR017441">
    <property type="entry name" value="Protein_kinase_ATP_BS"/>
</dbReference>
<evidence type="ECO:0000256" key="8">
    <source>
        <dbReference type="SAM" id="Phobius"/>
    </source>
</evidence>
<feature type="binding site" evidence="7">
    <location>
        <position position="124"/>
    </location>
    <ligand>
        <name>ATP</name>
        <dbReference type="ChEBI" id="CHEBI:30616"/>
    </ligand>
</feature>
<dbReference type="Gene3D" id="3.30.200.20">
    <property type="entry name" value="Phosphorylase Kinase, domain 1"/>
    <property type="match status" value="1"/>
</dbReference>
<proteinExistence type="predicted"/>
<keyword evidence="8" id="KW-0812">Transmembrane</keyword>
<keyword evidence="5 10" id="KW-0418">Kinase</keyword>
<dbReference type="OrthoDB" id="6111975at2"/>
<evidence type="ECO:0000256" key="4">
    <source>
        <dbReference type="ARBA" id="ARBA00022741"/>
    </source>
</evidence>
<dbReference type="PANTHER" id="PTHR43289">
    <property type="entry name" value="MITOGEN-ACTIVATED PROTEIN KINASE KINASE KINASE 20-RELATED"/>
    <property type="match status" value="1"/>
</dbReference>
<dbReference type="Gene3D" id="1.10.510.10">
    <property type="entry name" value="Transferase(Phosphotransferase) domain 1"/>
    <property type="match status" value="1"/>
</dbReference>
<dbReference type="EMBL" id="SJPI01000001">
    <property type="protein sequence ID" value="TWT54379.1"/>
    <property type="molecule type" value="Genomic_DNA"/>
</dbReference>
<evidence type="ECO:0000256" key="1">
    <source>
        <dbReference type="ARBA" id="ARBA00012513"/>
    </source>
</evidence>
<keyword evidence="3 10" id="KW-0808">Transferase</keyword>
<organism evidence="10 11">
    <name type="scientific">Rubripirellula amarantea</name>
    <dbReference type="NCBI Taxonomy" id="2527999"/>
    <lineage>
        <taxon>Bacteria</taxon>
        <taxon>Pseudomonadati</taxon>
        <taxon>Planctomycetota</taxon>
        <taxon>Planctomycetia</taxon>
        <taxon>Pirellulales</taxon>
        <taxon>Pirellulaceae</taxon>
        <taxon>Rubripirellula</taxon>
    </lineage>
</organism>
<gene>
    <name evidence="10" type="primary">prkC_14</name>
    <name evidence="10" type="ORF">Pla22_20260</name>
</gene>
<keyword evidence="8" id="KW-0472">Membrane</keyword>
<dbReference type="InterPro" id="IPR011009">
    <property type="entry name" value="Kinase-like_dom_sf"/>
</dbReference>
<dbReference type="SMART" id="SM00220">
    <property type="entry name" value="S_TKc"/>
    <property type="match status" value="1"/>
</dbReference>
<feature type="transmembrane region" description="Helical" evidence="8">
    <location>
        <begin position="383"/>
        <end position="402"/>
    </location>
</feature>
<sequence>MNRANTACRPQLIDEFLSGDISPELLIELEEHLNECPKCDQSLLVRTANPDLWDDAKKFLTSNELERATAGCTIDVSSVLDPTDDPNMMGRFGGYEITGVIGRGGMGVVLKGHDVSLDRFVAIKLLNPTYSSNSAARVRFAREAQAAAAVVHDNVIAIYGVSEWNGIPFLVMPYIKGESLQQRIDRTSPMSIENTLEVSLQIARGLAAAHDQGLVHRDIKPANILMPSSVSRVLITDFGLARAADDASLTSSGVIAGTPQYMSPEQSAGESVDARTDLFSLGSVMFAMQCGHSPFRAETSYGTLHKVRTQQHRQLSKINNQTPLWLEQIVDRLLEKDPNHRFASASDLADHLEECLAHIRQPGTTVLPAIQTRKTQRKRLRSSWLFAVAGLIALSAISYFLMPSPPSIPSTAIESTDSSEPSLAWEVDDSDLLKLELELQSLIRETAVDFDD</sequence>
<dbReference type="InterPro" id="IPR008271">
    <property type="entry name" value="Ser/Thr_kinase_AS"/>
</dbReference>
<evidence type="ECO:0000313" key="11">
    <source>
        <dbReference type="Proteomes" id="UP000316598"/>
    </source>
</evidence>